<evidence type="ECO:0008006" key="4">
    <source>
        <dbReference type="Google" id="ProtNLM"/>
    </source>
</evidence>
<dbReference type="EMBL" id="JAPUAV010000013">
    <property type="protein sequence ID" value="MCZ2572980.1"/>
    <property type="molecule type" value="Genomic_DNA"/>
</dbReference>
<dbReference type="Proteomes" id="UP001078742">
    <property type="component" value="Unassembled WGS sequence"/>
</dbReference>
<evidence type="ECO:0000313" key="3">
    <source>
        <dbReference type="Proteomes" id="UP001078742"/>
    </source>
</evidence>
<comment type="caution">
    <text evidence="2">The sequence shown here is derived from an EMBL/GenBank/DDBJ whole genome shotgun (WGS) entry which is preliminary data.</text>
</comment>
<keyword evidence="1" id="KW-0812">Transmembrane</keyword>
<evidence type="ECO:0000256" key="1">
    <source>
        <dbReference type="SAM" id="Phobius"/>
    </source>
</evidence>
<dbReference type="AlphaFoldDB" id="A0A9Q4ISI7"/>
<keyword evidence="1" id="KW-1133">Transmembrane helix</keyword>
<keyword evidence="1" id="KW-0472">Membrane</keyword>
<dbReference type="RefSeq" id="WP_186909353.1">
    <property type="nucleotide sequence ID" value="NZ_JAPUAV010000013.1"/>
</dbReference>
<sequence>MPTIDIISIINTFATAITALATWKAFRMAYKAYRQSHELKRITSFDSLFAQLMSNQLSLFGNNLSKTRVNNRFEAWLSDIKKDEDVFTNFFHFFDHNTGRFSSMHPISPCRLNEHIWQRFQRQIKDFENFNRCFKYLYHEMQTILLQKDLCKSKKMEYTKIIQCSMNDSQLFSYLINQIIFFHMEHSNRGQEYIDWLKECGFFDDMYKKEEYRTVINRLGPSLCRKYISDSVYSRYN</sequence>
<feature type="transmembrane region" description="Helical" evidence="1">
    <location>
        <begin position="6"/>
        <end position="26"/>
    </location>
</feature>
<evidence type="ECO:0000313" key="2">
    <source>
        <dbReference type="EMBL" id="MCZ2572980.1"/>
    </source>
</evidence>
<accession>A0A9Q4ISI7</accession>
<gene>
    <name evidence="2" type="ORF">O1420_16520</name>
</gene>
<protein>
    <recommendedName>
        <fullName evidence="4">Phage abortive infection protein</fullName>
    </recommendedName>
</protein>
<proteinExistence type="predicted"/>
<reference evidence="2" key="1">
    <citation type="submission" date="2022-12" db="EMBL/GenBank/DDBJ databases">
        <title>Development of a Multilocus Sequence Typing Scheme for Bacteroides fragilis Based on Whole Genome Sequencing Data and Clinical Application.</title>
        <authorList>
            <person name="Nielsen F.D."/>
            <person name="Justesen U.S."/>
        </authorList>
    </citation>
    <scope>NUCLEOTIDE SEQUENCE</scope>
    <source>
        <strain evidence="2">BF_BC_VIB_DK_2012_57</strain>
    </source>
</reference>
<organism evidence="2 3">
    <name type="scientific">Bacteroides fragilis</name>
    <dbReference type="NCBI Taxonomy" id="817"/>
    <lineage>
        <taxon>Bacteria</taxon>
        <taxon>Pseudomonadati</taxon>
        <taxon>Bacteroidota</taxon>
        <taxon>Bacteroidia</taxon>
        <taxon>Bacteroidales</taxon>
        <taxon>Bacteroidaceae</taxon>
        <taxon>Bacteroides</taxon>
    </lineage>
</organism>
<name>A0A9Q4ISI7_BACFG</name>